<dbReference type="InterPro" id="IPR003165">
    <property type="entry name" value="Piwi"/>
</dbReference>
<accession>A0A8J4W8D0</accession>
<feature type="non-terminal residue" evidence="2">
    <location>
        <position position="1"/>
    </location>
</feature>
<dbReference type="Pfam" id="PF16487">
    <property type="entry name" value="ArgoMid"/>
    <property type="match status" value="1"/>
</dbReference>
<evidence type="ECO:0000259" key="1">
    <source>
        <dbReference type="PROSITE" id="PS50822"/>
    </source>
</evidence>
<feature type="domain" description="Piwi" evidence="1">
    <location>
        <begin position="141"/>
        <end position="201"/>
    </location>
</feature>
<name>A0A8J4W8D0_9STRA</name>
<reference evidence="2" key="1">
    <citation type="journal article" date="2015" name="Genom Data">
        <title>Draft genome sequences of Phytophthora kernoviae and Phytophthora ramorum lineage EU2 from Scotland.</title>
        <authorList>
            <person name="Sambles C."/>
            <person name="Schlenzig A."/>
            <person name="O'Neill P."/>
            <person name="Grant M."/>
            <person name="Studholme D.J."/>
        </authorList>
    </citation>
    <scope>NUCLEOTIDE SEQUENCE</scope>
    <source>
        <strain evidence="2">00238/432</strain>
    </source>
</reference>
<dbReference type="Proteomes" id="UP000702964">
    <property type="component" value="Unassembled WGS sequence"/>
</dbReference>
<evidence type="ECO:0000313" key="3">
    <source>
        <dbReference type="Proteomes" id="UP000702964"/>
    </source>
</evidence>
<dbReference type="PANTHER" id="PTHR22891">
    <property type="entry name" value="EUKARYOTIC TRANSLATION INITIATION FACTOR 2C"/>
    <property type="match status" value="1"/>
</dbReference>
<evidence type="ECO:0000313" key="2">
    <source>
        <dbReference type="EMBL" id="KAF4317259.1"/>
    </source>
</evidence>
<sequence length="201" mass="22529">IIRQTSQPPKTRQETIIDQVRQAGFENDPYLSAFGVKIEQRLETTEARVMDPPDVQYANVSERPSGGQWNLRDKRFVEGATLRNWGVVINANVGERDVQGFVRNMVDMGNKSGLTIEDGNPYIIYQNHYRGAQVEELMKIQCIVSKNVRSAKPQYCINVCLKFNMKLGGNNWVLCKPLPLVGKAPTIIIGADVEHPRSGTG</sequence>
<dbReference type="InterPro" id="IPR032472">
    <property type="entry name" value="ArgoL2"/>
</dbReference>
<dbReference type="Gene3D" id="3.40.50.2300">
    <property type="match status" value="2"/>
</dbReference>
<organism evidence="2 3">
    <name type="scientific">Phytophthora kernoviae 00238/432</name>
    <dbReference type="NCBI Taxonomy" id="1284355"/>
    <lineage>
        <taxon>Eukaryota</taxon>
        <taxon>Sar</taxon>
        <taxon>Stramenopiles</taxon>
        <taxon>Oomycota</taxon>
        <taxon>Peronosporomycetes</taxon>
        <taxon>Peronosporales</taxon>
        <taxon>Peronosporaceae</taxon>
        <taxon>Phytophthora</taxon>
    </lineage>
</organism>
<dbReference type="Pfam" id="PF16488">
    <property type="entry name" value="ArgoL2"/>
    <property type="match status" value="1"/>
</dbReference>
<proteinExistence type="predicted"/>
<protein>
    <recommendedName>
        <fullName evidence="1">Piwi domain-containing protein</fullName>
    </recommendedName>
</protein>
<dbReference type="EMBL" id="AOFI03000415">
    <property type="protein sequence ID" value="KAF4317259.1"/>
    <property type="molecule type" value="Genomic_DNA"/>
</dbReference>
<gene>
    <name evidence="2" type="ORF">G195_009329</name>
</gene>
<comment type="caution">
    <text evidence="2">The sequence shown here is derived from an EMBL/GenBank/DDBJ whole genome shotgun (WGS) entry which is preliminary data.</text>
</comment>
<dbReference type="InterPro" id="IPR032473">
    <property type="entry name" value="Argonaute_Mid_dom"/>
</dbReference>
<reference evidence="2" key="2">
    <citation type="submission" date="2020-02" db="EMBL/GenBank/DDBJ databases">
        <authorList>
            <person name="Studholme D.J."/>
        </authorList>
    </citation>
    <scope>NUCLEOTIDE SEQUENCE</scope>
    <source>
        <strain evidence="2">00238/432</strain>
    </source>
</reference>
<dbReference type="AlphaFoldDB" id="A0A8J4W8D0"/>
<dbReference type="PROSITE" id="PS50822">
    <property type="entry name" value="PIWI"/>
    <property type="match status" value="1"/>
</dbReference>
<dbReference type="InterPro" id="IPR012337">
    <property type="entry name" value="RNaseH-like_sf"/>
</dbReference>
<dbReference type="SUPFAM" id="SSF53098">
    <property type="entry name" value="Ribonuclease H-like"/>
    <property type="match status" value="2"/>
</dbReference>
<dbReference type="GO" id="GO:0003676">
    <property type="term" value="F:nucleic acid binding"/>
    <property type="evidence" value="ECO:0007669"/>
    <property type="project" value="InterPro"/>
</dbReference>